<name>U6GJF9_9EIME</name>
<protein>
    <submittedName>
        <fullName evidence="1">Bromodomain-containing protein, putative</fullName>
    </submittedName>
</protein>
<dbReference type="InterPro" id="IPR016024">
    <property type="entry name" value="ARM-type_fold"/>
</dbReference>
<reference evidence="1" key="2">
    <citation type="submission" date="2013-10" db="EMBL/GenBank/DDBJ databases">
        <authorList>
            <person name="Aslett M."/>
        </authorList>
    </citation>
    <scope>NUCLEOTIDE SEQUENCE [LARGE SCALE GENOMIC DNA]</scope>
    <source>
        <strain evidence="1">Houghton</strain>
    </source>
</reference>
<dbReference type="SUPFAM" id="SSF48371">
    <property type="entry name" value="ARM repeat"/>
    <property type="match status" value="1"/>
</dbReference>
<dbReference type="OrthoDB" id="347163at2759"/>
<evidence type="ECO:0000313" key="1">
    <source>
        <dbReference type="EMBL" id="CDI80295.1"/>
    </source>
</evidence>
<gene>
    <name evidence="1" type="ORF">EPH_0050590</name>
</gene>
<proteinExistence type="predicted"/>
<dbReference type="Proteomes" id="UP000018201">
    <property type="component" value="Unassembled WGS sequence"/>
</dbReference>
<dbReference type="VEuPathDB" id="ToxoDB:EPH_0050590"/>
<organism evidence="1 2">
    <name type="scientific">Eimeria praecox</name>
    <dbReference type="NCBI Taxonomy" id="51316"/>
    <lineage>
        <taxon>Eukaryota</taxon>
        <taxon>Sar</taxon>
        <taxon>Alveolata</taxon>
        <taxon>Apicomplexa</taxon>
        <taxon>Conoidasida</taxon>
        <taxon>Coccidia</taxon>
        <taxon>Eucoccidiorida</taxon>
        <taxon>Eimeriorina</taxon>
        <taxon>Eimeriidae</taxon>
        <taxon>Eimeria</taxon>
    </lineage>
</organism>
<keyword evidence="2" id="KW-1185">Reference proteome</keyword>
<sequence>MWEQQLLSETSAAFQLEAAAALGALLPQQQQQQQQQRLSSEDPVKSHAAIALSKALASHRWHPFFRARAAFSLARLHNTGGEEAAAAWKALANYISSFHSEAVLDAEANEVMSPPESGEGMSSGDCGLSSSSSSSAAAAAAAATAAAAAAAPASDGLRLSYYACTAPESRFLRYFFAAVSLIRDTKGL</sequence>
<evidence type="ECO:0000313" key="2">
    <source>
        <dbReference type="Proteomes" id="UP000018201"/>
    </source>
</evidence>
<dbReference type="EMBL" id="HG691827">
    <property type="protein sequence ID" value="CDI80295.1"/>
    <property type="molecule type" value="Genomic_DNA"/>
</dbReference>
<dbReference type="AlphaFoldDB" id="U6GJF9"/>
<reference evidence="1" key="1">
    <citation type="submission" date="2013-10" db="EMBL/GenBank/DDBJ databases">
        <title>Genomic analysis of the causative agents of coccidiosis in chickens.</title>
        <authorList>
            <person name="Reid A.J."/>
            <person name="Blake D."/>
            <person name="Billington K."/>
            <person name="Browne H."/>
            <person name="Dunn M."/>
            <person name="Hung S."/>
            <person name="Kawahara F."/>
            <person name="Miranda-Saavedra D."/>
            <person name="Mourier T."/>
            <person name="Nagra H."/>
            <person name="Otto T.D."/>
            <person name="Rawlings N."/>
            <person name="Sanchez A."/>
            <person name="Sanders M."/>
            <person name="Subramaniam C."/>
            <person name="Tay Y."/>
            <person name="Dear P."/>
            <person name="Doerig C."/>
            <person name="Gruber A."/>
            <person name="Parkinson J."/>
            <person name="Shirley M."/>
            <person name="Wan K.L."/>
            <person name="Berriman M."/>
            <person name="Tomley F."/>
            <person name="Pain A."/>
        </authorList>
    </citation>
    <scope>NUCLEOTIDE SEQUENCE [LARGE SCALE GENOMIC DNA]</scope>
    <source>
        <strain evidence="1">Houghton</strain>
    </source>
</reference>
<accession>U6GJF9</accession>